<keyword evidence="5" id="KW-0614">Plasmid</keyword>
<dbReference type="PATRIC" id="fig|765912.4.peg.3673"/>
<dbReference type="InterPro" id="IPR051162">
    <property type="entry name" value="T4SS_component"/>
</dbReference>
<evidence type="ECO:0000313" key="5">
    <source>
        <dbReference type="EMBL" id="AGA92405.1"/>
    </source>
</evidence>
<evidence type="ECO:0000256" key="3">
    <source>
        <dbReference type="ARBA" id="ARBA00022840"/>
    </source>
</evidence>
<sequence length="782" mass="87267">MNALIKIHSEERTAATLVPIQSHLTAGIAKTRDGALVAAFELGGTAFEAKTPEQRDRYKEQLNVALRNSASPRLALWSALTRRRVHPDLAREYPNAFAQGVADAYTGLQEARTLYQNRLWLTLVYRVTGLRTEIAFSKKADKRLVRNLLTAGIDELEEITAKLGQALVDYSPRRLGVYEHADNRFSEIAELYGLLLNHNAERVPLGPYDLSQAVGRNRLLFGREIFEIRRPGNSRFGAALAIKEYVPRTYPEMFTGLMEEPYELNWVQSFAFLEKDKAKDLFATQRRRLVSAGDAAISQVEALEDAMDQLISNRFVLGEHNAALIIYGDDLEALARNVAFGHATLSDPGNVIVREDMALEGQVYATLPGNTKYRPRKAPVTSLNFAAMSPFYAFPTGSPNGHHWGEAVSLFRSTVDTPLWFSPHVGDLGHTSVIGMSGAGKTALLAFLLCQFQRFPVRHVILDKDQGLKLAVLALDGEYLSLKTGEPTGFNPFALPLTASHSNYLHDLVRLLVGGGEGNWDANASREVEEGIRAVYSLRPENRRLGSLAQFLDGTQLGGVAERLRPWVGEGRFAWAFDNREDTLELGRLTGFDVTEFLDHPDLRTPITSYLLYRTEPLIDGTPFALWIDEFWRLLDDPYFEGFVRDKLKTIRKKDGIVITSTQSPADALGSRIASALLEQTPTKIFLPNEYADEKDYRDGFKLTPAEWDLLRPLTKSSRKFLLKQAAGSSLVDFNLAGMDREMAILSGTERLIRIADGLAEANGGDLPEDWLSLLEQKRRSP</sequence>
<dbReference type="PANTHER" id="PTHR30121">
    <property type="entry name" value="UNCHARACTERIZED PROTEIN YJGR-RELATED"/>
    <property type="match status" value="1"/>
</dbReference>
<gene>
    <name evidence="5" type="ORF">Thimo_3753</name>
</gene>
<dbReference type="NCBIfam" id="TIGR00929">
    <property type="entry name" value="VirB4_CagE"/>
    <property type="match status" value="1"/>
</dbReference>
<feature type="domain" description="CagE TrbE VirB component of type IV transporter system central" evidence="4">
    <location>
        <begin position="174"/>
        <end position="376"/>
    </location>
</feature>
<keyword evidence="2" id="KW-0547">Nucleotide-binding</keyword>
<dbReference type="HOGENOM" id="CLU_008341_3_0_6"/>
<comment type="similarity">
    <text evidence="1">Belongs to the TrbE/VirB4 family.</text>
</comment>
<dbReference type="SUPFAM" id="SSF52540">
    <property type="entry name" value="P-loop containing nucleoside triphosphate hydrolases"/>
    <property type="match status" value="1"/>
</dbReference>
<reference evidence="5 6" key="1">
    <citation type="submission" date="2011-09" db="EMBL/GenBank/DDBJ databases">
        <title>Complete sequence of plasmid of Thioflavicoccus mobilis 8321.</title>
        <authorList>
            <consortium name="US DOE Joint Genome Institute"/>
            <person name="Lucas S."/>
            <person name="Han J."/>
            <person name="Lapidus A."/>
            <person name="Cheng J.-F."/>
            <person name="Goodwin L."/>
            <person name="Pitluck S."/>
            <person name="Peters L."/>
            <person name="Ovchinnikova G."/>
            <person name="Lu M."/>
            <person name="Detter J.C."/>
            <person name="Han C."/>
            <person name="Tapia R."/>
            <person name="Land M."/>
            <person name="Hauser L."/>
            <person name="Kyrpides N."/>
            <person name="Ivanova N."/>
            <person name="Pagani I."/>
            <person name="Vogl K."/>
            <person name="Liu Z."/>
            <person name="Imhoff J."/>
            <person name="Thiel V."/>
            <person name="Frigaard N.-U."/>
            <person name="Bryant D."/>
            <person name="Woyke T."/>
        </authorList>
    </citation>
    <scope>NUCLEOTIDE SEQUENCE [LARGE SCALE GENOMIC DNA]</scope>
    <source>
        <strain evidence="5 6">8321</strain>
        <plasmid evidence="6">Plasmid pTHIMO01</plasmid>
    </source>
</reference>
<dbReference type="InterPro" id="IPR027417">
    <property type="entry name" value="P-loop_NTPase"/>
</dbReference>
<dbReference type="Pfam" id="PF03135">
    <property type="entry name" value="CagE_TrbE_VirB"/>
    <property type="match status" value="1"/>
</dbReference>
<dbReference type="Gene3D" id="3.40.50.300">
    <property type="entry name" value="P-loop containing nucleotide triphosphate hydrolases"/>
    <property type="match status" value="1"/>
</dbReference>
<dbReference type="InterPro" id="IPR004346">
    <property type="entry name" value="CagE_TrbE_VirB"/>
</dbReference>
<protein>
    <submittedName>
        <fullName evidence="5">Type IV secretory pathway, VirB4 component</fullName>
    </submittedName>
</protein>
<dbReference type="InterPro" id="IPR018145">
    <property type="entry name" value="CagE_TrbE_VirB_cntrl_dom"/>
</dbReference>
<dbReference type="AlphaFoldDB" id="L0H402"/>
<dbReference type="KEGG" id="tmb:Thimo_3753"/>
<evidence type="ECO:0000313" key="6">
    <source>
        <dbReference type="Proteomes" id="UP000010816"/>
    </source>
</evidence>
<keyword evidence="3" id="KW-0067">ATP-binding</keyword>
<geneLocation type="plasmid" evidence="5 6">
    <name>pTHIMO01</name>
</geneLocation>
<dbReference type="PANTHER" id="PTHR30121:SF12">
    <property type="entry name" value="TYPE IV SECRETION SYSTEM PROTEIN CAGE"/>
    <property type="match status" value="1"/>
</dbReference>
<dbReference type="OrthoDB" id="5555485at2"/>
<dbReference type="EMBL" id="CP003052">
    <property type="protein sequence ID" value="AGA92405.1"/>
    <property type="molecule type" value="Genomic_DNA"/>
</dbReference>
<organism evidence="5 6">
    <name type="scientific">Thioflavicoccus mobilis 8321</name>
    <dbReference type="NCBI Taxonomy" id="765912"/>
    <lineage>
        <taxon>Bacteria</taxon>
        <taxon>Pseudomonadati</taxon>
        <taxon>Pseudomonadota</taxon>
        <taxon>Gammaproteobacteria</taxon>
        <taxon>Chromatiales</taxon>
        <taxon>Chromatiaceae</taxon>
        <taxon>Thioflavicoccus</taxon>
    </lineage>
</organism>
<name>L0H402_9GAMM</name>
<evidence type="ECO:0000259" key="4">
    <source>
        <dbReference type="Pfam" id="PF03135"/>
    </source>
</evidence>
<keyword evidence="6" id="KW-1185">Reference proteome</keyword>
<dbReference type="GO" id="GO:0005524">
    <property type="term" value="F:ATP binding"/>
    <property type="evidence" value="ECO:0007669"/>
    <property type="project" value="UniProtKB-KW"/>
</dbReference>
<accession>L0H402</accession>
<evidence type="ECO:0000256" key="1">
    <source>
        <dbReference type="ARBA" id="ARBA00006512"/>
    </source>
</evidence>
<dbReference type="RefSeq" id="WP_015282524.1">
    <property type="nucleotide sequence ID" value="NC_019941.1"/>
</dbReference>
<evidence type="ECO:0000256" key="2">
    <source>
        <dbReference type="ARBA" id="ARBA00022741"/>
    </source>
</evidence>
<dbReference type="Proteomes" id="UP000010816">
    <property type="component" value="Plasmid pTHIMO01"/>
</dbReference>
<proteinExistence type="inferred from homology"/>